<evidence type="ECO:0000256" key="1">
    <source>
        <dbReference type="SAM" id="Phobius"/>
    </source>
</evidence>
<gene>
    <name evidence="2" type="ORF">J5U23_01521</name>
</gene>
<dbReference type="RefSeq" id="WP_218267426.1">
    <property type="nucleotide sequence ID" value="NZ_CP077717.1"/>
</dbReference>
<keyword evidence="1" id="KW-0812">Transmembrane</keyword>
<protein>
    <recommendedName>
        <fullName evidence="4">Thermopsin</fullName>
    </recommendedName>
</protein>
<evidence type="ECO:0000313" key="2">
    <source>
        <dbReference type="EMBL" id="QXJ28652.1"/>
    </source>
</evidence>
<accession>A0A8F5GTS1</accession>
<dbReference type="OrthoDB" id="36243at2157"/>
<evidence type="ECO:0000313" key="3">
    <source>
        <dbReference type="Proteomes" id="UP000694018"/>
    </source>
</evidence>
<keyword evidence="1" id="KW-0472">Membrane</keyword>
<dbReference type="Proteomes" id="UP000694018">
    <property type="component" value="Chromosome"/>
</dbReference>
<dbReference type="KEGG" id="sshi:J5U23_01521"/>
<proteinExistence type="predicted"/>
<dbReference type="EMBL" id="CP077717">
    <property type="protein sequence ID" value="QXJ28652.1"/>
    <property type="molecule type" value="Genomic_DNA"/>
</dbReference>
<feature type="transmembrane region" description="Helical" evidence="1">
    <location>
        <begin position="554"/>
        <end position="572"/>
    </location>
</feature>
<evidence type="ECO:0008006" key="4">
    <source>
        <dbReference type="Google" id="ProtNLM"/>
    </source>
</evidence>
<reference evidence="2" key="1">
    <citation type="journal article" date="2021" name="Environ. Microbiol.">
        <title>New insights into the diversity and evolution of the archaeal mobilome from three complete genomes of Saccharolobus shibatae.</title>
        <authorList>
            <person name="Medvedeva S."/>
            <person name="Brandt D."/>
            <person name="Cvirkaite-Krupovic V."/>
            <person name="Liu Y."/>
            <person name="Severinov K."/>
            <person name="Ishino S."/>
            <person name="Ishino Y."/>
            <person name="Prangishvili D."/>
            <person name="Kalinowski J."/>
            <person name="Krupovic M."/>
        </authorList>
    </citation>
    <scope>NUCLEOTIDE SEQUENCE</scope>
    <source>
        <strain evidence="2">B12</strain>
    </source>
</reference>
<dbReference type="AlphaFoldDB" id="A0A8F5GTS1"/>
<name>A0A8F5GTS1_SACSH</name>
<organism evidence="2 3">
    <name type="scientific">Saccharolobus shibatae (strain ATCC 51178 / DSM 5389 / JCM 8931 / NBRC 15437 / B12)</name>
    <name type="common">Sulfolobus shibatae</name>
    <dbReference type="NCBI Taxonomy" id="523848"/>
    <lineage>
        <taxon>Archaea</taxon>
        <taxon>Thermoproteota</taxon>
        <taxon>Thermoprotei</taxon>
        <taxon>Sulfolobales</taxon>
        <taxon>Sulfolobaceae</taxon>
        <taxon>Saccharolobus</taxon>
    </lineage>
</organism>
<dbReference type="GeneID" id="65563090"/>
<sequence>MKLILLSILLGLIIPLFVPVFNGGSQFYVLEVSSTFPFEINGISYSPGSYYLTYRGIVNITFFNLYYQSNTSRLHLIGINFNGTFLNSSSEILGILKIYSKSNFTSVIVNTSEIFYTRISSLYDREFYVTVNAKHGSPISSGWYASGELLTISLGDTYQNGSIRYVISHVFVNGTQKTSFSVNSPLVVNVTYLVQYLVNFSKPTYAYINDSLEIMSSQWLSNNTQLAIPKYINLTRDTRIFTTGNFTGVVYISKPIIINDTQIFQYYVNVKEPIIAKINGNYTNLTSNWYNAGTQIYIPQYFPLINDYRITIYGNLTGMFTVESPLIINDRENVQYYLQFPFPLQISLSNGTSYYGTNIWINNGTYAVIYSQIRYINNVTRAVVIQQVFNSPNFGKLNYILQYFVTSNLPLPVSINGTNTTLTNGWFNRSTVFYVYPVYYVNSTERIVILYINYRNVTLLSPLSFNVYYIREYLVNIEGYYSHSAILDEKFWEPYGSIVQVPLQYKYEGIYFESNSTTNQYYIFAPINITIYYEPIDITTSVYAPVLAGLPIEAFVITVVIIIILTLVLLAFNRSKVNK</sequence>
<keyword evidence="1" id="KW-1133">Transmembrane helix</keyword>